<dbReference type="GO" id="GO:0052856">
    <property type="term" value="F:NAD(P)HX epimerase activity"/>
    <property type="evidence" value="ECO:0007669"/>
    <property type="project" value="UniProtKB-UniRule"/>
</dbReference>
<dbReference type="InterPro" id="IPR036652">
    <property type="entry name" value="YjeF_N_dom_sf"/>
</dbReference>
<feature type="binding site" evidence="18">
    <location>
        <position position="54"/>
    </location>
    <ligand>
        <name>K(+)</name>
        <dbReference type="ChEBI" id="CHEBI:29103"/>
    </ligand>
</feature>
<evidence type="ECO:0000256" key="11">
    <source>
        <dbReference type="ARBA" id="ARBA00023235"/>
    </source>
</evidence>
<keyword evidence="8 17" id="KW-0521">NADP</keyword>
<sequence length="506" mass="49113">MTAAEMRAIDGAAIAGGVPGMALMERAGAAVARAALVLRGPGGRVVALCGGGNNGGDGYVAARVLAEAGVPVSAVAIAAPDALRGDARAAHEAAVRGGVGVAPGAELAALRAGPGDVLLDALLGTGLARAAGGAFAAAIARLAELRAGGAKVLAVDLPSGLSADTGRPLGPCVQADATVTFGFLKRGLVLHPGAELAGAVEVVDIGLPRAAAEAVPPTAELLTEEEARALVPPRPPEAHKGDAGRLLVVAGSPGKSGAAHLALAGALRGGAGLVTLAARAEVLPFALAGRPEAMSLALPGEGPLGPGDLEALLAAAHGMDAVVIGPGIPRGPETAAALHAFLARARLPAVLDADALNALAERPDLLAALPAPVVLTPHPGEMARLAGTTIAEVQRDRLAVAAARARAWGCAVVLKGARTVVAAPSGAPAIVPAGNPGLATGGTGDVLAGLTGALLAGHLPPFDAARAAAFAHALAGDLCAARLGQRGLLASDVAGALGEVWARWGR</sequence>
<dbReference type="InterPro" id="IPR004443">
    <property type="entry name" value="YjeF_N_dom"/>
</dbReference>
<dbReference type="Proteomes" id="UP000503640">
    <property type="component" value="Unassembled WGS sequence"/>
</dbReference>
<evidence type="ECO:0000259" key="21">
    <source>
        <dbReference type="PROSITE" id="PS51385"/>
    </source>
</evidence>
<dbReference type="PANTHER" id="PTHR12592">
    <property type="entry name" value="ATP-DEPENDENT (S)-NAD(P)H-HYDRATE DEHYDRATASE FAMILY MEMBER"/>
    <property type="match status" value="1"/>
</dbReference>
<accession>A0A7I9VM32</accession>
<evidence type="ECO:0000256" key="16">
    <source>
        <dbReference type="ARBA" id="ARBA00049209"/>
    </source>
</evidence>
<dbReference type="CDD" id="cd01171">
    <property type="entry name" value="YXKO-related"/>
    <property type="match status" value="1"/>
</dbReference>
<evidence type="ECO:0000256" key="9">
    <source>
        <dbReference type="ARBA" id="ARBA00022958"/>
    </source>
</evidence>
<evidence type="ECO:0000256" key="13">
    <source>
        <dbReference type="ARBA" id="ARBA00023268"/>
    </source>
</evidence>
<keyword evidence="7 17" id="KW-0067">ATP-binding</keyword>
<keyword evidence="5 18" id="KW-0479">Metal-binding</keyword>
<dbReference type="Pfam" id="PF01256">
    <property type="entry name" value="Carb_kinase"/>
    <property type="match status" value="1"/>
</dbReference>
<evidence type="ECO:0000256" key="8">
    <source>
        <dbReference type="ARBA" id="ARBA00022857"/>
    </source>
</evidence>
<dbReference type="Gene3D" id="3.40.1190.20">
    <property type="match status" value="1"/>
</dbReference>
<feature type="binding site" evidence="18">
    <location>
        <begin position="124"/>
        <end position="130"/>
    </location>
    <ligand>
        <name>(6S)-NADPHX</name>
        <dbReference type="ChEBI" id="CHEBI:64076"/>
    </ligand>
</feature>
<dbReference type="Pfam" id="PF03853">
    <property type="entry name" value="YjeF_N"/>
    <property type="match status" value="1"/>
</dbReference>
<comment type="catalytic activity">
    <reaction evidence="15 17 19">
        <text>(6S)-NADHX + ADP = AMP + phosphate + NADH + H(+)</text>
        <dbReference type="Rhea" id="RHEA:32223"/>
        <dbReference type="ChEBI" id="CHEBI:15378"/>
        <dbReference type="ChEBI" id="CHEBI:43474"/>
        <dbReference type="ChEBI" id="CHEBI:57945"/>
        <dbReference type="ChEBI" id="CHEBI:64074"/>
        <dbReference type="ChEBI" id="CHEBI:456215"/>
        <dbReference type="ChEBI" id="CHEBI:456216"/>
        <dbReference type="EC" id="4.2.1.136"/>
    </reaction>
</comment>
<evidence type="ECO:0000256" key="18">
    <source>
        <dbReference type="HAMAP-Rule" id="MF_01966"/>
    </source>
</evidence>
<comment type="cofactor">
    <cofactor evidence="17">
        <name>Mg(2+)</name>
        <dbReference type="ChEBI" id="CHEBI:18420"/>
    </cofactor>
</comment>
<dbReference type="PROSITE" id="PS51385">
    <property type="entry name" value="YJEF_N"/>
    <property type="match status" value="1"/>
</dbReference>
<keyword evidence="10 17" id="KW-0520">NAD</keyword>
<feature type="binding site" evidence="18">
    <location>
        <begin position="53"/>
        <end position="57"/>
    </location>
    <ligand>
        <name>(6S)-NADPHX</name>
        <dbReference type="ChEBI" id="CHEBI:64076"/>
    </ligand>
</feature>
<keyword evidence="6 17" id="KW-0547">Nucleotide-binding</keyword>
<comment type="caution">
    <text evidence="18">Lacks conserved residue(s) required for the propagation of feature annotation.</text>
</comment>
<dbReference type="GO" id="GO:0052855">
    <property type="term" value="F:ADP-dependent NAD(P)H-hydrate dehydratase activity"/>
    <property type="evidence" value="ECO:0007669"/>
    <property type="project" value="UniProtKB-UniRule"/>
</dbReference>
<reference evidence="23" key="1">
    <citation type="journal article" date="2020" name="Appl. Environ. Microbiol.">
        <title>Diazotrophic Anaeromyxobacter Isolates from Soils.</title>
        <authorList>
            <person name="Masuda Y."/>
            <person name="Yamanaka H."/>
            <person name="Xu Z.X."/>
            <person name="Shiratori Y."/>
            <person name="Aono T."/>
            <person name="Amachi S."/>
            <person name="Senoo K."/>
            <person name="Itoh H."/>
        </authorList>
    </citation>
    <scope>NUCLEOTIDE SEQUENCE [LARGE SCALE GENOMIC DNA]</scope>
    <source>
        <strain evidence="23">R267</strain>
    </source>
</reference>
<feature type="domain" description="YjeF C-terminal" evidence="20">
    <location>
        <begin position="223"/>
        <end position="504"/>
    </location>
</feature>
<evidence type="ECO:0000256" key="12">
    <source>
        <dbReference type="ARBA" id="ARBA00023239"/>
    </source>
</evidence>
<proteinExistence type="inferred from homology"/>
<comment type="similarity">
    <text evidence="17">Belongs to the NnrD/CARKD family.</text>
</comment>
<evidence type="ECO:0000256" key="4">
    <source>
        <dbReference type="ARBA" id="ARBA00009524"/>
    </source>
</evidence>
<feature type="binding site" evidence="17">
    <location>
        <begin position="415"/>
        <end position="419"/>
    </location>
    <ligand>
        <name>AMP</name>
        <dbReference type="ChEBI" id="CHEBI:456215"/>
    </ligand>
</feature>
<dbReference type="GO" id="GO:0005524">
    <property type="term" value="F:ATP binding"/>
    <property type="evidence" value="ECO:0007669"/>
    <property type="project" value="UniProtKB-UniRule"/>
</dbReference>
<comment type="subunit">
    <text evidence="17">Homotetramer.</text>
</comment>
<dbReference type="GO" id="GO:0046496">
    <property type="term" value="P:nicotinamide nucleotide metabolic process"/>
    <property type="evidence" value="ECO:0007669"/>
    <property type="project" value="UniProtKB-UniRule"/>
</dbReference>
<evidence type="ECO:0000256" key="1">
    <source>
        <dbReference type="ARBA" id="ARBA00000013"/>
    </source>
</evidence>
<comment type="cofactor">
    <cofactor evidence="18 19">
        <name>K(+)</name>
        <dbReference type="ChEBI" id="CHEBI:29103"/>
    </cofactor>
    <text evidence="18 19">Binds 1 potassium ion per subunit.</text>
</comment>
<keyword evidence="13" id="KW-0511">Multifunctional enzyme</keyword>
<evidence type="ECO:0000313" key="23">
    <source>
        <dbReference type="Proteomes" id="UP000503640"/>
    </source>
</evidence>
<evidence type="ECO:0000259" key="20">
    <source>
        <dbReference type="PROSITE" id="PS51383"/>
    </source>
</evidence>
<comment type="catalytic activity">
    <reaction evidence="16 17 19">
        <text>(6S)-NADPHX + ADP = AMP + phosphate + NADPH + H(+)</text>
        <dbReference type="Rhea" id="RHEA:32235"/>
        <dbReference type="ChEBI" id="CHEBI:15378"/>
        <dbReference type="ChEBI" id="CHEBI:43474"/>
        <dbReference type="ChEBI" id="CHEBI:57783"/>
        <dbReference type="ChEBI" id="CHEBI:64076"/>
        <dbReference type="ChEBI" id="CHEBI:456215"/>
        <dbReference type="ChEBI" id="CHEBI:456216"/>
        <dbReference type="EC" id="4.2.1.136"/>
    </reaction>
</comment>
<dbReference type="PROSITE" id="PS51383">
    <property type="entry name" value="YJEF_C_3"/>
    <property type="match status" value="1"/>
</dbReference>
<dbReference type="SUPFAM" id="SSF64153">
    <property type="entry name" value="YjeF N-terminal domain-like"/>
    <property type="match status" value="1"/>
</dbReference>
<evidence type="ECO:0000256" key="3">
    <source>
        <dbReference type="ARBA" id="ARBA00006001"/>
    </source>
</evidence>
<comment type="similarity">
    <text evidence="18">Belongs to the NnrE/AIBP family.</text>
</comment>
<protein>
    <recommendedName>
        <fullName evidence="19">Bifunctional NAD(P)H-hydrate repair enzyme</fullName>
    </recommendedName>
    <alternativeName>
        <fullName evidence="19">Nicotinamide nucleotide repair protein</fullName>
    </alternativeName>
    <domain>
        <recommendedName>
            <fullName evidence="19">ADP-dependent (S)-NAD(P)H-hydrate dehydratase</fullName>
            <ecNumber evidence="19">4.2.1.136</ecNumber>
        </recommendedName>
        <alternativeName>
            <fullName evidence="19">ADP-dependent NAD(P)HX dehydratase</fullName>
        </alternativeName>
    </domain>
    <domain>
        <recommendedName>
            <fullName evidence="19">NAD(P)H-hydrate epimerase</fullName>
            <ecNumber evidence="19">5.1.99.6</ecNumber>
        </recommendedName>
    </domain>
</protein>
<comment type="similarity">
    <text evidence="3 19">In the N-terminal section; belongs to the NnrE/AIBP family.</text>
</comment>
<dbReference type="InterPro" id="IPR029056">
    <property type="entry name" value="Ribokinase-like"/>
</dbReference>
<dbReference type="EC" id="5.1.99.6" evidence="19"/>
<feature type="binding site" evidence="17">
    <location>
        <position position="258"/>
    </location>
    <ligand>
        <name>(6S)-NADPHX</name>
        <dbReference type="ChEBI" id="CHEBI:64076"/>
    </ligand>
</feature>
<dbReference type="PIRSF" id="PIRSF017184">
    <property type="entry name" value="Nnr"/>
    <property type="match status" value="1"/>
</dbReference>
<dbReference type="SUPFAM" id="SSF53613">
    <property type="entry name" value="Ribokinase-like"/>
    <property type="match status" value="1"/>
</dbReference>
<evidence type="ECO:0000256" key="5">
    <source>
        <dbReference type="ARBA" id="ARBA00022723"/>
    </source>
</evidence>
<evidence type="ECO:0000313" key="22">
    <source>
        <dbReference type="EMBL" id="GEJ57179.1"/>
    </source>
</evidence>
<evidence type="ECO:0000256" key="7">
    <source>
        <dbReference type="ARBA" id="ARBA00022840"/>
    </source>
</evidence>
<gene>
    <name evidence="22" type="primary">yjeF</name>
    <name evidence="17" type="synonym">nnrD</name>
    <name evidence="18" type="synonym">nnrE</name>
    <name evidence="22" type="ORF">AMYX_19200</name>
</gene>
<dbReference type="GO" id="GO:0046872">
    <property type="term" value="F:metal ion binding"/>
    <property type="evidence" value="ECO:0007669"/>
    <property type="project" value="UniProtKB-UniRule"/>
</dbReference>
<comment type="catalytic activity">
    <reaction evidence="2 18 19">
        <text>(6R)-NADPHX = (6S)-NADPHX</text>
        <dbReference type="Rhea" id="RHEA:32227"/>
        <dbReference type="ChEBI" id="CHEBI:64076"/>
        <dbReference type="ChEBI" id="CHEBI:64077"/>
        <dbReference type="EC" id="5.1.99.6"/>
    </reaction>
</comment>
<feature type="binding site" evidence="17">
    <location>
        <position position="378"/>
    </location>
    <ligand>
        <name>(6S)-NADPHX</name>
        <dbReference type="ChEBI" id="CHEBI:64076"/>
    </ligand>
</feature>
<dbReference type="InterPro" id="IPR030677">
    <property type="entry name" value="Nnr"/>
</dbReference>
<evidence type="ECO:0000256" key="2">
    <source>
        <dbReference type="ARBA" id="ARBA00000909"/>
    </source>
</evidence>
<keyword evidence="11 18" id="KW-0413">Isomerase</keyword>
<comment type="function">
    <text evidence="14 19">Bifunctional enzyme that catalyzes the epimerization of the S- and R-forms of NAD(P)HX and the dehydration of the S-form of NAD(P)HX at the expense of ADP, which is converted to AMP. This allows the repair of both epimers of NAD(P)HX, a damaged form of NAD(P)H that is a result of enzymatic or heat-dependent hydration.</text>
</comment>
<comment type="similarity">
    <text evidence="4 19">In the C-terminal section; belongs to the NnrD/CARKD family.</text>
</comment>
<dbReference type="PANTHER" id="PTHR12592:SF0">
    <property type="entry name" value="ATP-DEPENDENT (S)-NAD(P)H-HYDRATE DEHYDRATASE"/>
    <property type="match status" value="1"/>
</dbReference>
<comment type="catalytic activity">
    <reaction evidence="1 18 19">
        <text>(6R)-NADHX = (6S)-NADHX</text>
        <dbReference type="Rhea" id="RHEA:32215"/>
        <dbReference type="ChEBI" id="CHEBI:64074"/>
        <dbReference type="ChEBI" id="CHEBI:64075"/>
        <dbReference type="EC" id="5.1.99.6"/>
    </reaction>
</comment>
<comment type="function">
    <text evidence="17">Catalyzes the dehydration of the S-form of NAD(P)HX at the expense of ADP, which is converted to AMP. Together with NAD(P)HX epimerase, which catalyzes the epimerization of the S- and R-forms, the enzyme allows the repair of both epimers of NAD(P)HX, a damaged form of NAD(P)H that is a result of enzymatic or heat-dependent hydration.</text>
</comment>
<feature type="binding site" evidence="18">
    <location>
        <position position="120"/>
    </location>
    <ligand>
        <name>K(+)</name>
        <dbReference type="ChEBI" id="CHEBI:29103"/>
    </ligand>
</feature>
<dbReference type="AlphaFoldDB" id="A0A7I9VM32"/>
<dbReference type="NCBIfam" id="TIGR00197">
    <property type="entry name" value="yjeF_nterm"/>
    <property type="match status" value="1"/>
</dbReference>
<dbReference type="HAMAP" id="MF_01966">
    <property type="entry name" value="NADHX_epimerase"/>
    <property type="match status" value="1"/>
</dbReference>
<feature type="binding site" evidence="18">
    <location>
        <position position="156"/>
    </location>
    <ligand>
        <name>(6S)-NADPHX</name>
        <dbReference type="ChEBI" id="CHEBI:64076"/>
    </ligand>
</feature>
<evidence type="ECO:0000256" key="17">
    <source>
        <dbReference type="HAMAP-Rule" id="MF_01965"/>
    </source>
</evidence>
<name>A0A7I9VM32_9BACT</name>
<evidence type="ECO:0000256" key="10">
    <source>
        <dbReference type="ARBA" id="ARBA00023027"/>
    </source>
</evidence>
<dbReference type="EC" id="4.2.1.136" evidence="19"/>
<keyword evidence="9 18" id="KW-0630">Potassium</keyword>
<evidence type="ECO:0000256" key="6">
    <source>
        <dbReference type="ARBA" id="ARBA00022741"/>
    </source>
</evidence>
<feature type="binding site" evidence="17">
    <location>
        <position position="444"/>
    </location>
    <ligand>
        <name>AMP</name>
        <dbReference type="ChEBI" id="CHEBI:456215"/>
    </ligand>
</feature>
<feature type="domain" description="YjeF N-terminal" evidence="21">
    <location>
        <begin position="6"/>
        <end position="213"/>
    </location>
</feature>
<feature type="binding site" evidence="18">
    <location>
        <position position="159"/>
    </location>
    <ligand>
        <name>K(+)</name>
        <dbReference type="ChEBI" id="CHEBI:29103"/>
    </ligand>
</feature>
<organism evidence="22 23">
    <name type="scientific">Anaeromyxobacter diazotrophicus</name>
    <dbReference type="NCBI Taxonomy" id="2590199"/>
    <lineage>
        <taxon>Bacteria</taxon>
        <taxon>Pseudomonadati</taxon>
        <taxon>Myxococcota</taxon>
        <taxon>Myxococcia</taxon>
        <taxon>Myxococcales</taxon>
        <taxon>Cystobacterineae</taxon>
        <taxon>Anaeromyxobacteraceae</taxon>
        <taxon>Anaeromyxobacter</taxon>
    </lineage>
</organism>
<keyword evidence="12 17" id="KW-0456">Lyase</keyword>
<feature type="binding site" evidence="17">
    <location>
        <position position="327"/>
    </location>
    <ligand>
        <name>(6S)-NADPHX</name>
        <dbReference type="ChEBI" id="CHEBI:64076"/>
    </ligand>
</feature>
<dbReference type="GO" id="GO:0110051">
    <property type="term" value="P:metabolite repair"/>
    <property type="evidence" value="ECO:0007669"/>
    <property type="project" value="TreeGrafter"/>
</dbReference>
<feature type="binding site" evidence="17">
    <location>
        <position position="445"/>
    </location>
    <ligand>
        <name>(6S)-NADPHX</name>
        <dbReference type="ChEBI" id="CHEBI:64076"/>
    </ligand>
</feature>
<evidence type="ECO:0000256" key="19">
    <source>
        <dbReference type="PIRNR" id="PIRNR017184"/>
    </source>
</evidence>
<comment type="function">
    <text evidence="18">Catalyzes the epimerization of the S- and R-forms of NAD(P)HX, a damaged form of NAD(P)H that is a result of enzymatic or heat-dependent hydration. This is a prerequisite for the S-specific NAD(P)H-hydrate dehydratase to allow the repair of both epimers of NAD(P)HX.</text>
</comment>
<dbReference type="EMBL" id="BJTG01000004">
    <property type="protein sequence ID" value="GEJ57179.1"/>
    <property type="molecule type" value="Genomic_DNA"/>
</dbReference>
<comment type="caution">
    <text evidence="22">The sequence shown here is derived from an EMBL/GenBank/DDBJ whole genome shotgun (WGS) entry which is preliminary data.</text>
</comment>
<dbReference type="HAMAP" id="MF_01965">
    <property type="entry name" value="NADHX_dehydratase"/>
    <property type="match status" value="1"/>
</dbReference>
<dbReference type="InterPro" id="IPR000631">
    <property type="entry name" value="CARKD"/>
</dbReference>
<keyword evidence="23" id="KW-1185">Reference proteome</keyword>
<evidence type="ECO:0000256" key="15">
    <source>
        <dbReference type="ARBA" id="ARBA00048238"/>
    </source>
</evidence>
<dbReference type="NCBIfam" id="TIGR00196">
    <property type="entry name" value="yjeF_cterm"/>
    <property type="match status" value="1"/>
</dbReference>
<dbReference type="Gene3D" id="3.40.50.10260">
    <property type="entry name" value="YjeF N-terminal domain"/>
    <property type="match status" value="1"/>
</dbReference>
<evidence type="ECO:0000256" key="14">
    <source>
        <dbReference type="ARBA" id="ARBA00025153"/>
    </source>
</evidence>